<dbReference type="AlphaFoldDB" id="A0AAU7ZLA6"/>
<dbReference type="KEGG" id="tpsc:RBB77_13320"/>
<feature type="DNA-binding region" description="OmpR/PhoB-type" evidence="3">
    <location>
        <begin position="7"/>
        <end position="107"/>
    </location>
</feature>
<keyword evidence="2 3" id="KW-0238">DNA-binding</keyword>
<accession>A0AAU7ZLA6</accession>
<dbReference type="Pfam" id="PF00486">
    <property type="entry name" value="Trans_reg_C"/>
    <property type="match status" value="1"/>
</dbReference>
<proteinExistence type="inferred from homology"/>
<dbReference type="Gene3D" id="1.10.10.10">
    <property type="entry name" value="Winged helix-like DNA-binding domain superfamily/Winged helix DNA-binding domain"/>
    <property type="match status" value="1"/>
</dbReference>
<dbReference type="GO" id="GO:0006355">
    <property type="term" value="P:regulation of DNA-templated transcription"/>
    <property type="evidence" value="ECO:0007669"/>
    <property type="project" value="InterPro"/>
</dbReference>
<evidence type="ECO:0000256" key="1">
    <source>
        <dbReference type="ARBA" id="ARBA00009820"/>
    </source>
</evidence>
<dbReference type="RefSeq" id="WP_353062277.1">
    <property type="nucleotide sequence ID" value="NZ_CP132942.1"/>
</dbReference>
<protein>
    <submittedName>
        <fullName evidence="6">Winged helix-turn-helix domain-containing protein</fullName>
    </submittedName>
</protein>
<keyword evidence="4" id="KW-0812">Transmembrane</keyword>
<evidence type="ECO:0000256" key="2">
    <source>
        <dbReference type="ARBA" id="ARBA00023125"/>
    </source>
</evidence>
<dbReference type="Gene3D" id="2.120.10.30">
    <property type="entry name" value="TolB, C-terminal domain"/>
    <property type="match status" value="2"/>
</dbReference>
<dbReference type="SUPFAM" id="SSF82171">
    <property type="entry name" value="DPP6 N-terminal domain-like"/>
    <property type="match status" value="1"/>
</dbReference>
<evidence type="ECO:0000256" key="3">
    <source>
        <dbReference type="PROSITE-ProRule" id="PRU01091"/>
    </source>
</evidence>
<feature type="transmembrane region" description="Helical" evidence="4">
    <location>
        <begin position="147"/>
        <end position="167"/>
    </location>
</feature>
<keyword evidence="4" id="KW-0472">Membrane</keyword>
<dbReference type="PANTHER" id="PTHR36842">
    <property type="entry name" value="PROTEIN TOLB HOMOLOG"/>
    <property type="match status" value="1"/>
</dbReference>
<dbReference type="GO" id="GO:0003677">
    <property type="term" value="F:DNA binding"/>
    <property type="evidence" value="ECO:0007669"/>
    <property type="project" value="UniProtKB-UniRule"/>
</dbReference>
<dbReference type="PROSITE" id="PS51755">
    <property type="entry name" value="OMPR_PHOB"/>
    <property type="match status" value="1"/>
</dbReference>
<dbReference type="EMBL" id="CP132942">
    <property type="protein sequence ID" value="XCB31433.1"/>
    <property type="molecule type" value="Genomic_DNA"/>
</dbReference>
<dbReference type="SMART" id="SM00862">
    <property type="entry name" value="Trans_reg_C"/>
    <property type="match status" value="1"/>
</dbReference>
<evidence type="ECO:0000259" key="5">
    <source>
        <dbReference type="PROSITE" id="PS51755"/>
    </source>
</evidence>
<reference evidence="6" key="2">
    <citation type="journal article" date="2024" name="Environ. Microbiol.">
        <title>Genome analysis and description of Tunturibacter gen. nov. expands the diversity of Terriglobia in tundra soils.</title>
        <authorList>
            <person name="Messyasz A."/>
            <person name="Mannisto M.K."/>
            <person name="Kerkhof L.J."/>
            <person name="Haggblom M.M."/>
        </authorList>
    </citation>
    <scope>NUCLEOTIDE SEQUENCE</scope>
    <source>
        <strain evidence="6">X5P6</strain>
    </source>
</reference>
<dbReference type="GO" id="GO:0000160">
    <property type="term" value="P:phosphorelay signal transduction system"/>
    <property type="evidence" value="ECO:0007669"/>
    <property type="project" value="InterPro"/>
</dbReference>
<name>A0AAU7ZLA6_9BACT</name>
<gene>
    <name evidence="6" type="ORF">RBB77_13320</name>
</gene>
<evidence type="ECO:0000256" key="4">
    <source>
        <dbReference type="SAM" id="Phobius"/>
    </source>
</evidence>
<sequence length="726" mass="79423">MPLSLTEGTVRFDQFELDLRTRQLTKNGAKIRLSQQPIQVLLLLLEVPGEIVTREEFRRRLWASDVFVDFDHGLNKSIQKLRDTLGDSAGSPRYIETIPRIGYRFMALPNEARGSLELPSETGISVPPTAPALPPGGRIAGNRLARWILLAASVAGCALGFFALALYRSRHRPPEVRFMQLTEFTDSAVAPALSPDGHMVAFIRGNNTFLSSDEIYVKMLPNGEARRVTDDHRPKYGLAFSPDGAEIAYTVLEGPRFSTYAVSALGGEPHLWMQNAAGLVWLDRDHLLFSEIRSGEAIHLGVVTATVTRAGSREIYFPAHERGMAHYSYASPDRHWALVVEMNENGDWAPCRLVDLEGQASPRPIGPVGACTSAGWSPNGRWMYFTVTVDGQSHIWRQYFPDGEPEQITFGPTEEDGMAVEPQAPALITSVGVHESALWMHDGNIERPLSSEGEVVGGLSHPVFSPDASVLYYLLRQGQNSGAELRRTVVESGKSEVVLPGISMIAFDLSPDGKQVAYTTAAAGGTTQLWLAPVGGSNPPQKLDVTGAQSPHFGVGGQVLFQHTEGNKNYLEQVDADGTHRSKVVPFPILEFQSVSPGRRWVIAFVPATPERKIFAVTAIPLAGGVTRRISATYCFPRWSTDGKFLFVPVEESSRTSPGRSLAIPLGRGEDLPVLPADGIAPFAESNVVRGAISVSREELVPAKDPEHYAWVNTTVHRNLYRISLP</sequence>
<dbReference type="InterPro" id="IPR016032">
    <property type="entry name" value="Sig_transdc_resp-reg_C-effctor"/>
</dbReference>
<organism evidence="6">
    <name type="scientific">Tunturiibacter psychrotolerans</name>
    <dbReference type="NCBI Taxonomy" id="3069686"/>
    <lineage>
        <taxon>Bacteria</taxon>
        <taxon>Pseudomonadati</taxon>
        <taxon>Acidobacteriota</taxon>
        <taxon>Terriglobia</taxon>
        <taxon>Terriglobales</taxon>
        <taxon>Acidobacteriaceae</taxon>
        <taxon>Tunturiibacter</taxon>
    </lineage>
</organism>
<comment type="similarity">
    <text evidence="1">Belongs to the TolB family.</text>
</comment>
<dbReference type="Gene3D" id="2.140.10.30">
    <property type="entry name" value="Dipeptidylpeptidase IV, N-terminal domain"/>
    <property type="match status" value="1"/>
</dbReference>
<feature type="domain" description="OmpR/PhoB-type" evidence="5">
    <location>
        <begin position="7"/>
        <end position="107"/>
    </location>
</feature>
<dbReference type="InterPro" id="IPR011042">
    <property type="entry name" value="6-blade_b-propeller_TolB-like"/>
</dbReference>
<dbReference type="PANTHER" id="PTHR36842:SF1">
    <property type="entry name" value="PROTEIN TOLB"/>
    <property type="match status" value="1"/>
</dbReference>
<evidence type="ECO:0000313" key="6">
    <source>
        <dbReference type="EMBL" id="XCB31433.1"/>
    </source>
</evidence>
<dbReference type="SUPFAM" id="SSF46894">
    <property type="entry name" value="C-terminal effector domain of the bipartite response regulators"/>
    <property type="match status" value="1"/>
</dbReference>
<reference evidence="6" key="1">
    <citation type="submission" date="2023-08" db="EMBL/GenBank/DDBJ databases">
        <authorList>
            <person name="Messyasz A."/>
            <person name="Mannisto M.K."/>
            <person name="Kerkhof L.J."/>
            <person name="Haggblom M."/>
        </authorList>
    </citation>
    <scope>NUCLEOTIDE SEQUENCE</scope>
    <source>
        <strain evidence="6">X5P6</strain>
    </source>
</reference>
<dbReference type="CDD" id="cd00383">
    <property type="entry name" value="trans_reg_C"/>
    <property type="match status" value="1"/>
</dbReference>
<dbReference type="Pfam" id="PF07676">
    <property type="entry name" value="PD40"/>
    <property type="match status" value="1"/>
</dbReference>
<dbReference type="InterPro" id="IPR001867">
    <property type="entry name" value="OmpR/PhoB-type_DNA-bd"/>
</dbReference>
<dbReference type="InterPro" id="IPR011659">
    <property type="entry name" value="WD40"/>
</dbReference>
<keyword evidence="4" id="KW-1133">Transmembrane helix</keyword>
<dbReference type="InterPro" id="IPR036388">
    <property type="entry name" value="WH-like_DNA-bd_sf"/>
</dbReference>